<reference evidence="3" key="1">
    <citation type="journal article" date="2019" name="Int. J. Syst. Evol. Microbiol.">
        <title>The Global Catalogue of Microorganisms (GCM) 10K type strain sequencing project: providing services to taxonomists for standard genome sequencing and annotation.</title>
        <authorList>
            <consortium name="The Broad Institute Genomics Platform"/>
            <consortium name="The Broad Institute Genome Sequencing Center for Infectious Disease"/>
            <person name="Wu L."/>
            <person name="Ma J."/>
        </authorList>
    </citation>
    <scope>NUCLEOTIDE SEQUENCE [LARGE SCALE GENOMIC DNA]</scope>
    <source>
        <strain evidence="3">JCM 12165</strain>
    </source>
</reference>
<dbReference type="InterPro" id="IPR003791">
    <property type="entry name" value="UPF0178"/>
</dbReference>
<evidence type="ECO:0000256" key="1">
    <source>
        <dbReference type="ARBA" id="ARBA00008522"/>
    </source>
</evidence>
<accession>A0ABV9P0R5</accession>
<sequence length="156" mass="17241">MKHLHVFADGDSIPVVPQLITLSEQYGFQLVLVHSHAHTRSSLPERVKTIIVDQGADAADFRMISETAAGDIAVTDDLGLASILSARGVYVIHSNGIRFREEAADAVLEWRHAKKEARRRGIYGKGPSKRKRSADVQFENHFVELLKALREGGDEG</sequence>
<proteinExistence type="inferred from homology"/>
<dbReference type="EMBL" id="JBHSGK010000021">
    <property type="protein sequence ID" value="MFC4738151.1"/>
    <property type="molecule type" value="Genomic_DNA"/>
</dbReference>
<comment type="caution">
    <text evidence="2">The sequence shown here is derived from an EMBL/GenBank/DDBJ whole genome shotgun (WGS) entry which is preliminary data.</text>
</comment>
<dbReference type="PANTHER" id="PTHR35146">
    <property type="entry name" value="UPF0178 PROTEIN YAII"/>
    <property type="match status" value="1"/>
</dbReference>
<dbReference type="Proteomes" id="UP001595896">
    <property type="component" value="Unassembled WGS sequence"/>
</dbReference>
<protein>
    <submittedName>
        <fullName evidence="2">DUF188 domain-containing protein</fullName>
    </submittedName>
</protein>
<dbReference type="PANTHER" id="PTHR35146:SF1">
    <property type="entry name" value="UPF0178 PROTEIN YAII"/>
    <property type="match status" value="1"/>
</dbReference>
<comment type="similarity">
    <text evidence="1">Belongs to the UPF0178 family.</text>
</comment>
<dbReference type="Pfam" id="PF02639">
    <property type="entry name" value="DUF188"/>
    <property type="match status" value="1"/>
</dbReference>
<organism evidence="2 3">
    <name type="scientific">Bacillus daqingensis</name>
    <dbReference type="NCBI Taxonomy" id="872396"/>
    <lineage>
        <taxon>Bacteria</taxon>
        <taxon>Bacillati</taxon>
        <taxon>Bacillota</taxon>
        <taxon>Bacilli</taxon>
        <taxon>Bacillales</taxon>
        <taxon>Bacillaceae</taxon>
        <taxon>Bacillus</taxon>
    </lineage>
</organism>
<keyword evidence="3" id="KW-1185">Reference proteome</keyword>
<gene>
    <name evidence="2" type="ORF">ACFO4L_16390</name>
</gene>
<evidence type="ECO:0000313" key="3">
    <source>
        <dbReference type="Proteomes" id="UP001595896"/>
    </source>
</evidence>
<name>A0ABV9P0R5_9BACI</name>
<evidence type="ECO:0000313" key="2">
    <source>
        <dbReference type="EMBL" id="MFC4738151.1"/>
    </source>
</evidence>